<proteinExistence type="predicted"/>
<accession>A0A2Z7BG58</accession>
<feature type="compositionally biased region" description="Basic residues" evidence="1">
    <location>
        <begin position="373"/>
        <end position="382"/>
    </location>
</feature>
<reference evidence="2 3" key="1">
    <citation type="journal article" date="2015" name="Proc. Natl. Acad. Sci. U.S.A.">
        <title>The resurrection genome of Boea hygrometrica: A blueprint for survival of dehydration.</title>
        <authorList>
            <person name="Xiao L."/>
            <person name="Yang G."/>
            <person name="Zhang L."/>
            <person name="Yang X."/>
            <person name="Zhao S."/>
            <person name="Ji Z."/>
            <person name="Zhou Q."/>
            <person name="Hu M."/>
            <person name="Wang Y."/>
            <person name="Chen M."/>
            <person name="Xu Y."/>
            <person name="Jin H."/>
            <person name="Xiao X."/>
            <person name="Hu G."/>
            <person name="Bao F."/>
            <person name="Hu Y."/>
            <person name="Wan P."/>
            <person name="Li L."/>
            <person name="Deng X."/>
            <person name="Kuang T."/>
            <person name="Xiang C."/>
            <person name="Zhu J.K."/>
            <person name="Oliver M.J."/>
            <person name="He Y."/>
        </authorList>
    </citation>
    <scope>NUCLEOTIDE SEQUENCE [LARGE SCALE GENOMIC DNA]</scope>
    <source>
        <strain evidence="3">cv. XS01</strain>
    </source>
</reference>
<protein>
    <submittedName>
        <fullName evidence="2">Uncharacterized protein</fullName>
    </submittedName>
</protein>
<evidence type="ECO:0000256" key="1">
    <source>
        <dbReference type="SAM" id="MobiDB-lite"/>
    </source>
</evidence>
<keyword evidence="3" id="KW-1185">Reference proteome</keyword>
<gene>
    <name evidence="2" type="ORF">F511_23190</name>
</gene>
<dbReference type="Proteomes" id="UP000250235">
    <property type="component" value="Unassembled WGS sequence"/>
</dbReference>
<name>A0A2Z7BG58_9LAMI</name>
<feature type="region of interest" description="Disordered" evidence="1">
    <location>
        <begin position="349"/>
        <end position="411"/>
    </location>
</feature>
<evidence type="ECO:0000313" key="2">
    <source>
        <dbReference type="EMBL" id="KZV33017.1"/>
    </source>
</evidence>
<dbReference type="AlphaFoldDB" id="A0A2Z7BG58"/>
<dbReference type="EMBL" id="KV006335">
    <property type="protein sequence ID" value="KZV33017.1"/>
    <property type="molecule type" value="Genomic_DNA"/>
</dbReference>
<evidence type="ECO:0000313" key="3">
    <source>
        <dbReference type="Proteomes" id="UP000250235"/>
    </source>
</evidence>
<feature type="compositionally biased region" description="Basic and acidic residues" evidence="1">
    <location>
        <begin position="349"/>
        <end position="367"/>
    </location>
</feature>
<organism evidence="2 3">
    <name type="scientific">Dorcoceras hygrometricum</name>
    <dbReference type="NCBI Taxonomy" id="472368"/>
    <lineage>
        <taxon>Eukaryota</taxon>
        <taxon>Viridiplantae</taxon>
        <taxon>Streptophyta</taxon>
        <taxon>Embryophyta</taxon>
        <taxon>Tracheophyta</taxon>
        <taxon>Spermatophyta</taxon>
        <taxon>Magnoliopsida</taxon>
        <taxon>eudicotyledons</taxon>
        <taxon>Gunneridae</taxon>
        <taxon>Pentapetalae</taxon>
        <taxon>asterids</taxon>
        <taxon>lamiids</taxon>
        <taxon>Lamiales</taxon>
        <taxon>Gesneriaceae</taxon>
        <taxon>Didymocarpoideae</taxon>
        <taxon>Trichosporeae</taxon>
        <taxon>Loxocarpinae</taxon>
        <taxon>Dorcoceras</taxon>
    </lineage>
</organism>
<sequence length="411" mass="46806">MTLKRVGGRGRVRLISTGIETAPAVRHAHPLTHGPNSPTLTHIIGIQLAMGPQQLRLRKHIFGLTHRIMVKRLATSPHDALGITDSACKNQSIMVRVQYGPFNTYIPIRSTIIGKSRVARDPITMHTSWRSNSDIACVTREHCDVLSMQMDSDLVIYRTTLVRTFQVALSVIPRGSWGDVARRFTMIRWLPKRHRPSSQLSSRPRLHPRAAACRDWTCSDRLDEEIPFVSNSSDLLVQTDEGLVFPVVDLIKENLPPPTLKCWIPCESGRSQAPRRQQVLEFAEFVDGHFFNQLRTVHVVVGNCDSYDSAAILFCKETTNEISPRNSMLLRTRHFDLKITPGFIRQTKEDMSSGMPRKDEWLPETTHKSPSTIRHKRKKRGKQKYEGSGEEIATNRPGENKDNLGYYKFKR</sequence>